<feature type="domain" description="Ribosomal RNA adenine methylase transferase N-terminal" evidence="9">
    <location>
        <begin position="22"/>
        <end position="190"/>
    </location>
</feature>
<comment type="function">
    <text evidence="7">Specifically dimethylates two adjacent adenosines (A1518 and A1519) in the loop of a conserved hairpin near the 3'-end of 16S rRNA in the 30S particle. May play a critical role in biogenesis of 30S subunits.</text>
</comment>
<dbReference type="RefSeq" id="WP_239610846.1">
    <property type="nucleotide sequence ID" value="NZ_CP069379.1"/>
</dbReference>
<feature type="binding site" evidence="7 8">
    <location>
        <position position="15"/>
    </location>
    <ligand>
        <name>S-adenosyl-L-methionine</name>
        <dbReference type="ChEBI" id="CHEBI:59789"/>
    </ligand>
</feature>
<comment type="subcellular location">
    <subcellularLocation>
        <location evidence="7">Cytoplasm</location>
    </subcellularLocation>
</comment>
<dbReference type="InterPro" id="IPR029063">
    <property type="entry name" value="SAM-dependent_MTases_sf"/>
</dbReference>
<dbReference type="EC" id="2.1.1.182" evidence="7"/>
<dbReference type="PROSITE" id="PS01131">
    <property type="entry name" value="RRNA_A_DIMETH"/>
    <property type="match status" value="1"/>
</dbReference>
<dbReference type="SUPFAM" id="SSF53335">
    <property type="entry name" value="S-adenosyl-L-methionine-dependent methyltransferases"/>
    <property type="match status" value="1"/>
</dbReference>
<name>A0AAX3EZU2_MYCSY</name>
<evidence type="ECO:0000256" key="5">
    <source>
        <dbReference type="ARBA" id="ARBA00022691"/>
    </source>
</evidence>
<evidence type="ECO:0000256" key="2">
    <source>
        <dbReference type="ARBA" id="ARBA00022552"/>
    </source>
</evidence>
<dbReference type="InterPro" id="IPR020596">
    <property type="entry name" value="rRNA_Ade_Mease_Trfase_CS"/>
</dbReference>
<dbReference type="PROSITE" id="PS51689">
    <property type="entry name" value="SAM_RNA_A_N6_MT"/>
    <property type="match status" value="1"/>
</dbReference>
<dbReference type="FunFam" id="3.40.50.150:FF:000023">
    <property type="entry name" value="Ribosomal RNA small subunit methyltransferase A"/>
    <property type="match status" value="1"/>
</dbReference>
<feature type="binding site" evidence="7 8">
    <location>
        <position position="17"/>
    </location>
    <ligand>
        <name>S-adenosyl-L-methionine</name>
        <dbReference type="ChEBI" id="CHEBI:59789"/>
    </ligand>
</feature>
<comment type="catalytic activity">
    <reaction evidence="7">
        <text>adenosine(1518)/adenosine(1519) in 16S rRNA + 4 S-adenosyl-L-methionine = N(6)-dimethyladenosine(1518)/N(6)-dimethyladenosine(1519) in 16S rRNA + 4 S-adenosyl-L-homocysteine + 4 H(+)</text>
        <dbReference type="Rhea" id="RHEA:19609"/>
        <dbReference type="Rhea" id="RHEA-COMP:10232"/>
        <dbReference type="Rhea" id="RHEA-COMP:10233"/>
        <dbReference type="ChEBI" id="CHEBI:15378"/>
        <dbReference type="ChEBI" id="CHEBI:57856"/>
        <dbReference type="ChEBI" id="CHEBI:59789"/>
        <dbReference type="ChEBI" id="CHEBI:74411"/>
        <dbReference type="ChEBI" id="CHEBI:74493"/>
        <dbReference type="EC" id="2.1.1.182"/>
    </reaction>
</comment>
<sequence length="259" mass="30267">MNHLDKNAKKSLGQNFLRDKNIINKIVNVFNIENEKVLEIGPGQGDLTKELLKKAKKVLAFEIDKSLIEHLKNEIKDLHFELRDQDFLNVNLNDDEFKDYYVVANIPYYITSDILLKIYRSFWNFKGIVLMVQKEVAQRIVAQKNSKNYSKLSISSQYLADVKIEFIVNKNSFIPAPKVDSAVISLKFKDNIDKENLEKMLKFFLVCFSNRRKKLTFTLNRNFNSTKVKLAYEKLNLSDNARIQELDVSQIVLLFTYLN</sequence>
<proteinExistence type="inferred from homology"/>
<feature type="binding site" evidence="7 8">
    <location>
        <position position="86"/>
    </location>
    <ligand>
        <name>S-adenosyl-L-methionine</name>
        <dbReference type="ChEBI" id="CHEBI:59789"/>
    </ligand>
</feature>
<dbReference type="Pfam" id="PF00398">
    <property type="entry name" value="RrnaAD"/>
    <property type="match status" value="1"/>
</dbReference>
<dbReference type="PANTHER" id="PTHR11727">
    <property type="entry name" value="DIMETHYLADENOSINE TRANSFERASE"/>
    <property type="match status" value="1"/>
</dbReference>
<comment type="similarity">
    <text evidence="7">Belongs to the class I-like SAM-binding methyltransferase superfamily. rRNA adenine N(6)-methyltransferase family. RsmA subfamily.</text>
</comment>
<evidence type="ECO:0000256" key="8">
    <source>
        <dbReference type="PROSITE-ProRule" id="PRU01026"/>
    </source>
</evidence>
<organism evidence="10 11">
    <name type="scientific">Mycoplasmopsis synoviae</name>
    <name type="common">Mycoplasma synoviae</name>
    <dbReference type="NCBI Taxonomy" id="2109"/>
    <lineage>
        <taxon>Bacteria</taxon>
        <taxon>Bacillati</taxon>
        <taxon>Mycoplasmatota</taxon>
        <taxon>Mycoplasmoidales</taxon>
        <taxon>Metamycoplasmataceae</taxon>
        <taxon>Mycoplasmopsis</taxon>
    </lineage>
</organism>
<dbReference type="Gene3D" id="1.10.8.100">
    <property type="entry name" value="Ribosomal RNA adenine dimethylase-like, domain 2"/>
    <property type="match status" value="1"/>
</dbReference>
<evidence type="ECO:0000313" key="11">
    <source>
        <dbReference type="Proteomes" id="UP001164481"/>
    </source>
</evidence>
<dbReference type="AlphaFoldDB" id="A0AAX3EZU2"/>
<dbReference type="EMBL" id="CP107525">
    <property type="protein sequence ID" value="UZW64136.1"/>
    <property type="molecule type" value="Genomic_DNA"/>
</dbReference>
<evidence type="ECO:0000259" key="9">
    <source>
        <dbReference type="SMART" id="SM00650"/>
    </source>
</evidence>
<dbReference type="Proteomes" id="UP001164481">
    <property type="component" value="Chromosome"/>
</dbReference>
<keyword evidence="2 7" id="KW-0698">rRNA processing</keyword>
<keyword evidence="4 7" id="KW-0808">Transferase</keyword>
<accession>A0AAX3EZU2</accession>
<evidence type="ECO:0000256" key="1">
    <source>
        <dbReference type="ARBA" id="ARBA00022490"/>
    </source>
</evidence>
<evidence type="ECO:0000256" key="7">
    <source>
        <dbReference type="HAMAP-Rule" id="MF_00607"/>
    </source>
</evidence>
<feature type="binding site" evidence="7 8">
    <location>
        <position position="41"/>
    </location>
    <ligand>
        <name>S-adenosyl-L-methionine</name>
        <dbReference type="ChEBI" id="CHEBI:59789"/>
    </ligand>
</feature>
<dbReference type="GO" id="GO:0003723">
    <property type="term" value="F:RNA binding"/>
    <property type="evidence" value="ECO:0007669"/>
    <property type="project" value="UniProtKB-UniRule"/>
</dbReference>
<keyword evidence="5 7" id="KW-0949">S-adenosyl-L-methionine</keyword>
<keyword evidence="3 7" id="KW-0489">Methyltransferase</keyword>
<evidence type="ECO:0000256" key="3">
    <source>
        <dbReference type="ARBA" id="ARBA00022603"/>
    </source>
</evidence>
<feature type="binding site" evidence="7 8">
    <location>
        <position position="105"/>
    </location>
    <ligand>
        <name>S-adenosyl-L-methionine</name>
        <dbReference type="ChEBI" id="CHEBI:59789"/>
    </ligand>
</feature>
<dbReference type="CDD" id="cd02440">
    <property type="entry name" value="AdoMet_MTases"/>
    <property type="match status" value="1"/>
</dbReference>
<protein>
    <recommendedName>
        <fullName evidence="7">Ribosomal RNA small subunit methyltransferase A</fullName>
        <ecNumber evidence="7">2.1.1.182</ecNumber>
    </recommendedName>
    <alternativeName>
        <fullName evidence="7">16S rRNA (adenine(1518)-N(6)/adenine(1519)-N(6))-dimethyltransferase</fullName>
    </alternativeName>
    <alternativeName>
        <fullName evidence="7">16S rRNA dimethyladenosine transferase</fullName>
    </alternativeName>
    <alternativeName>
        <fullName evidence="7">16S rRNA dimethylase</fullName>
    </alternativeName>
    <alternativeName>
        <fullName evidence="7">S-adenosylmethionine-6-N', N'-adenosyl(rRNA) dimethyltransferase</fullName>
    </alternativeName>
</protein>
<dbReference type="InterPro" id="IPR001737">
    <property type="entry name" value="KsgA/Erm"/>
</dbReference>
<dbReference type="GO" id="GO:0052908">
    <property type="term" value="F:16S rRNA (adenine(1518)-N(6)/adenine(1519)-N(6))-dimethyltransferase activity"/>
    <property type="evidence" value="ECO:0007669"/>
    <property type="project" value="UniProtKB-EC"/>
</dbReference>
<dbReference type="PANTHER" id="PTHR11727:SF7">
    <property type="entry name" value="DIMETHYLADENOSINE TRANSFERASE-RELATED"/>
    <property type="match status" value="1"/>
</dbReference>
<feature type="binding site" evidence="7 8">
    <location>
        <position position="62"/>
    </location>
    <ligand>
        <name>S-adenosyl-L-methionine</name>
        <dbReference type="ChEBI" id="CHEBI:59789"/>
    </ligand>
</feature>
<dbReference type="HAMAP" id="MF_00607">
    <property type="entry name" value="16SrRNA_methyltr_A"/>
    <property type="match status" value="1"/>
</dbReference>
<gene>
    <name evidence="7 10" type="primary">rsmA</name>
    <name evidence="7" type="synonym">ksgA</name>
    <name evidence="10" type="ORF">OIE46_01990</name>
</gene>
<dbReference type="SMART" id="SM00650">
    <property type="entry name" value="rADc"/>
    <property type="match status" value="1"/>
</dbReference>
<dbReference type="Gene3D" id="3.40.50.150">
    <property type="entry name" value="Vaccinia Virus protein VP39"/>
    <property type="match status" value="1"/>
</dbReference>
<evidence type="ECO:0000256" key="4">
    <source>
        <dbReference type="ARBA" id="ARBA00022679"/>
    </source>
</evidence>
<dbReference type="InterPro" id="IPR020598">
    <property type="entry name" value="rRNA_Ade_methylase_Trfase_N"/>
</dbReference>
<reference evidence="10" key="1">
    <citation type="submission" date="2022-10" db="EMBL/GenBank/DDBJ databases">
        <authorList>
            <person name="Wei X."/>
        </authorList>
    </citation>
    <scope>NUCLEOTIDE SEQUENCE</scope>
    <source>
        <strain evidence="10">SD2</strain>
    </source>
</reference>
<keyword evidence="1 7" id="KW-0963">Cytoplasm</keyword>
<evidence type="ECO:0000313" key="10">
    <source>
        <dbReference type="EMBL" id="UZW64136.1"/>
    </source>
</evidence>
<evidence type="ECO:0000256" key="6">
    <source>
        <dbReference type="ARBA" id="ARBA00022884"/>
    </source>
</evidence>
<dbReference type="GO" id="GO:0005829">
    <property type="term" value="C:cytosol"/>
    <property type="evidence" value="ECO:0007669"/>
    <property type="project" value="TreeGrafter"/>
</dbReference>
<keyword evidence="6 7" id="KW-0694">RNA-binding</keyword>
<dbReference type="InterPro" id="IPR011530">
    <property type="entry name" value="rRNA_adenine_dimethylase"/>
</dbReference>
<dbReference type="NCBIfam" id="TIGR00755">
    <property type="entry name" value="ksgA"/>
    <property type="match status" value="1"/>
</dbReference>
<dbReference type="InterPro" id="IPR023165">
    <property type="entry name" value="rRNA_Ade_diMease-like_C"/>
</dbReference>
<reference evidence="10" key="2">
    <citation type="submission" date="2022-11" db="EMBL/GenBank/DDBJ databases">
        <title>complete genomes of mycoplasma synoviae ZX313 strain and SD2 strain.</title>
        <authorList>
            <person name="Zhong Q."/>
        </authorList>
    </citation>
    <scope>NUCLEOTIDE SEQUENCE</scope>
    <source>
        <strain evidence="10">SD2</strain>
    </source>
</reference>